<evidence type="ECO:0000313" key="4">
    <source>
        <dbReference type="Proteomes" id="UP000014760"/>
    </source>
</evidence>
<dbReference type="GO" id="GO:0035869">
    <property type="term" value="C:ciliary transition zone"/>
    <property type="evidence" value="ECO:0007669"/>
    <property type="project" value="TreeGrafter"/>
</dbReference>
<dbReference type="GO" id="GO:0008017">
    <property type="term" value="F:microtubule binding"/>
    <property type="evidence" value="ECO:0007669"/>
    <property type="project" value="TreeGrafter"/>
</dbReference>
<dbReference type="OrthoDB" id="6616361at2759"/>
<name>R7VBX3_CAPTE</name>
<evidence type="ECO:0000256" key="1">
    <source>
        <dbReference type="SAM" id="MobiDB-lite"/>
    </source>
</evidence>
<dbReference type="AlphaFoldDB" id="R7VBX3"/>
<dbReference type="EnsemblMetazoa" id="CapteT221111">
    <property type="protein sequence ID" value="CapteP221111"/>
    <property type="gene ID" value="CapteG221111"/>
</dbReference>
<evidence type="ECO:0000313" key="2">
    <source>
        <dbReference type="EMBL" id="ELU16343.1"/>
    </source>
</evidence>
<dbReference type="EMBL" id="KB293181">
    <property type="protein sequence ID" value="ELU16343.1"/>
    <property type="molecule type" value="Genomic_DNA"/>
</dbReference>
<organism evidence="2">
    <name type="scientific">Capitella teleta</name>
    <name type="common">Polychaete worm</name>
    <dbReference type="NCBI Taxonomy" id="283909"/>
    <lineage>
        <taxon>Eukaryota</taxon>
        <taxon>Metazoa</taxon>
        <taxon>Spiralia</taxon>
        <taxon>Lophotrochozoa</taxon>
        <taxon>Annelida</taxon>
        <taxon>Polychaeta</taxon>
        <taxon>Sedentaria</taxon>
        <taxon>Scolecida</taxon>
        <taxon>Capitellidae</taxon>
        <taxon>Capitella</taxon>
    </lineage>
</organism>
<dbReference type="OMA" id="WETYAKC"/>
<protein>
    <submittedName>
        <fullName evidence="2 3">Uncharacterized protein</fullName>
    </submittedName>
</protein>
<reference evidence="4" key="1">
    <citation type="submission" date="2012-12" db="EMBL/GenBank/DDBJ databases">
        <authorList>
            <person name="Hellsten U."/>
            <person name="Grimwood J."/>
            <person name="Chapman J.A."/>
            <person name="Shapiro H."/>
            <person name="Aerts A."/>
            <person name="Otillar R.P."/>
            <person name="Terry A.Y."/>
            <person name="Boore J.L."/>
            <person name="Simakov O."/>
            <person name="Marletaz F."/>
            <person name="Cho S.-J."/>
            <person name="Edsinger-Gonzales E."/>
            <person name="Havlak P."/>
            <person name="Kuo D.-H."/>
            <person name="Larsson T."/>
            <person name="Lv J."/>
            <person name="Arendt D."/>
            <person name="Savage R."/>
            <person name="Osoegawa K."/>
            <person name="de Jong P."/>
            <person name="Lindberg D.R."/>
            <person name="Seaver E.C."/>
            <person name="Weisblat D.A."/>
            <person name="Putnam N.H."/>
            <person name="Grigoriev I.V."/>
            <person name="Rokhsar D.S."/>
        </authorList>
    </citation>
    <scope>NUCLEOTIDE SEQUENCE</scope>
    <source>
        <strain evidence="4">I ESC-2004</strain>
    </source>
</reference>
<proteinExistence type="predicted"/>
<feature type="compositionally biased region" description="Polar residues" evidence="1">
    <location>
        <begin position="102"/>
        <end position="121"/>
    </location>
</feature>
<sequence>MVGSNTEYRRSFKEGNFRCSSRTFETNFDYRHDRRVQEHHHNSDVYTWDDDDSSDSESSSTSCHSIERPASVPAHKLKHQKLVDLYAKKLTKTQDIQVRVPGTTSPDNESFKPNLTNSITPPSDRHLRHYPKEQQQKSDGSKVCRSVQVSPSLESSAKPREQRPKKPSPVLIYSQKKFVPKPKKFPAEVARPLRSDKGPFLSYGCEDKELTTGSKKTHNIRASADVHASAIRAAERRKAAVEQMAREGVNSPCNQRSKKAIQNNFNEWMKKETNAWDTEYRRCFVGYEPNMYSRVLSARMNPGKHWAGERLIASA</sequence>
<dbReference type="PANTHER" id="PTHR31022">
    <property type="entry name" value="CENTRIOLE, CILIA AND SPINDLE-ASSOCIATED PROTEIN"/>
    <property type="match status" value="1"/>
</dbReference>
<accession>R7VBX3</accession>
<dbReference type="PANTHER" id="PTHR31022:SF4">
    <property type="entry name" value="CENTRIOLE, CILIA AND SPINDLE-ASSOCIATED PROTEIN"/>
    <property type="match status" value="1"/>
</dbReference>
<dbReference type="STRING" id="283909.R7VBX3"/>
<dbReference type="HOGENOM" id="CLU_883502_0_0_1"/>
<reference evidence="3" key="3">
    <citation type="submission" date="2015-06" db="UniProtKB">
        <authorList>
            <consortium name="EnsemblMetazoa"/>
        </authorList>
    </citation>
    <scope>IDENTIFICATION</scope>
</reference>
<reference evidence="2 4" key="2">
    <citation type="journal article" date="2013" name="Nature">
        <title>Insights into bilaterian evolution from three spiralian genomes.</title>
        <authorList>
            <person name="Simakov O."/>
            <person name="Marletaz F."/>
            <person name="Cho S.J."/>
            <person name="Edsinger-Gonzales E."/>
            <person name="Havlak P."/>
            <person name="Hellsten U."/>
            <person name="Kuo D.H."/>
            <person name="Larsson T."/>
            <person name="Lv J."/>
            <person name="Arendt D."/>
            <person name="Savage R."/>
            <person name="Osoegawa K."/>
            <person name="de Jong P."/>
            <person name="Grimwood J."/>
            <person name="Chapman J.A."/>
            <person name="Shapiro H."/>
            <person name="Aerts A."/>
            <person name="Otillar R.P."/>
            <person name="Terry A.Y."/>
            <person name="Boore J.L."/>
            <person name="Grigoriev I.V."/>
            <person name="Lindberg D.R."/>
            <person name="Seaver E.C."/>
            <person name="Weisblat D.A."/>
            <person name="Putnam N.H."/>
            <person name="Rokhsar D.S."/>
        </authorList>
    </citation>
    <scope>NUCLEOTIDE SEQUENCE</scope>
    <source>
        <strain evidence="2 4">I ESC-2004</strain>
    </source>
</reference>
<dbReference type="GO" id="GO:0005814">
    <property type="term" value="C:centriole"/>
    <property type="evidence" value="ECO:0007669"/>
    <property type="project" value="TreeGrafter"/>
</dbReference>
<dbReference type="GO" id="GO:0005819">
    <property type="term" value="C:spindle"/>
    <property type="evidence" value="ECO:0007669"/>
    <property type="project" value="TreeGrafter"/>
</dbReference>
<evidence type="ECO:0000313" key="3">
    <source>
        <dbReference type="EnsemblMetazoa" id="CapteP221111"/>
    </source>
</evidence>
<dbReference type="GO" id="GO:0036064">
    <property type="term" value="C:ciliary basal body"/>
    <property type="evidence" value="ECO:0007669"/>
    <property type="project" value="TreeGrafter"/>
</dbReference>
<dbReference type="InterPro" id="IPR029774">
    <property type="entry name" value="CSAP"/>
</dbReference>
<feature type="region of interest" description="Disordered" evidence="1">
    <location>
        <begin position="44"/>
        <end position="75"/>
    </location>
</feature>
<dbReference type="Proteomes" id="UP000014760">
    <property type="component" value="Unassembled WGS sequence"/>
</dbReference>
<keyword evidence="4" id="KW-1185">Reference proteome</keyword>
<feature type="compositionally biased region" description="Basic and acidic residues" evidence="1">
    <location>
        <begin position="130"/>
        <end position="142"/>
    </location>
</feature>
<feature type="region of interest" description="Disordered" evidence="1">
    <location>
        <begin position="97"/>
        <end position="170"/>
    </location>
</feature>
<dbReference type="EMBL" id="AMQN01004321">
    <property type="status" value="NOT_ANNOTATED_CDS"/>
    <property type="molecule type" value="Genomic_DNA"/>
</dbReference>
<gene>
    <name evidence="2" type="ORF">CAPTEDRAFT_221111</name>
</gene>
<dbReference type="GO" id="GO:1901673">
    <property type="term" value="P:regulation of mitotic spindle assembly"/>
    <property type="evidence" value="ECO:0007669"/>
    <property type="project" value="TreeGrafter"/>
</dbReference>
<dbReference type="Pfam" id="PF15748">
    <property type="entry name" value="CCSAP"/>
    <property type="match status" value="1"/>
</dbReference>